<dbReference type="Proteomes" id="UP001597216">
    <property type="component" value="Unassembled WGS sequence"/>
</dbReference>
<reference evidence="4" key="1">
    <citation type="journal article" date="2019" name="Int. J. Syst. Evol. Microbiol.">
        <title>The Global Catalogue of Microorganisms (GCM) 10K type strain sequencing project: providing services to taxonomists for standard genome sequencing and annotation.</title>
        <authorList>
            <consortium name="The Broad Institute Genomics Platform"/>
            <consortium name="The Broad Institute Genome Sequencing Center for Infectious Disease"/>
            <person name="Wu L."/>
            <person name="Ma J."/>
        </authorList>
    </citation>
    <scope>NUCLEOTIDE SEQUENCE [LARGE SCALE GENOMIC DNA]</scope>
    <source>
        <strain evidence="4">CCUG 55074</strain>
    </source>
</reference>
<dbReference type="RefSeq" id="WP_374346717.1">
    <property type="nucleotide sequence ID" value="NZ_JBHTLQ010000014.1"/>
</dbReference>
<sequence length="89" mass="9923">MRRFITLAAFATVLGLAGEAAAHGDVKCEATRADRRPSVDLQKMLKAQGWTVRKIVVTNGCYEVYGYDSSNRPVEVFFDPKTFERVPAK</sequence>
<organism evidence="3 4">
    <name type="scientific">Phenylobacterium conjunctum</name>
    <dbReference type="NCBI Taxonomy" id="1298959"/>
    <lineage>
        <taxon>Bacteria</taxon>
        <taxon>Pseudomonadati</taxon>
        <taxon>Pseudomonadota</taxon>
        <taxon>Alphaproteobacteria</taxon>
        <taxon>Caulobacterales</taxon>
        <taxon>Caulobacteraceae</taxon>
        <taxon>Phenylobacterium</taxon>
    </lineage>
</organism>
<name>A0ABW3T2D9_9CAUL</name>
<protein>
    <submittedName>
        <fullName evidence="3">PepSY domain-containing protein</fullName>
    </submittedName>
</protein>
<dbReference type="InterPro" id="IPR025711">
    <property type="entry name" value="PepSY"/>
</dbReference>
<dbReference type="Pfam" id="PF13670">
    <property type="entry name" value="PepSY_2"/>
    <property type="match status" value="1"/>
</dbReference>
<keyword evidence="1" id="KW-0732">Signal</keyword>
<dbReference type="EMBL" id="JBHTLQ010000014">
    <property type="protein sequence ID" value="MFD1190546.1"/>
    <property type="molecule type" value="Genomic_DNA"/>
</dbReference>
<gene>
    <name evidence="3" type="ORF">ACFQ27_08145</name>
</gene>
<evidence type="ECO:0000313" key="4">
    <source>
        <dbReference type="Proteomes" id="UP001597216"/>
    </source>
</evidence>
<feature type="domain" description="PepSY" evidence="2">
    <location>
        <begin position="7"/>
        <end position="88"/>
    </location>
</feature>
<keyword evidence="4" id="KW-1185">Reference proteome</keyword>
<proteinExistence type="predicted"/>
<evidence type="ECO:0000259" key="2">
    <source>
        <dbReference type="Pfam" id="PF13670"/>
    </source>
</evidence>
<feature type="signal peptide" evidence="1">
    <location>
        <begin position="1"/>
        <end position="22"/>
    </location>
</feature>
<comment type="caution">
    <text evidence="3">The sequence shown here is derived from an EMBL/GenBank/DDBJ whole genome shotgun (WGS) entry which is preliminary data.</text>
</comment>
<accession>A0ABW3T2D9</accession>
<feature type="chain" id="PRO_5046636484" evidence="1">
    <location>
        <begin position="23"/>
        <end position="89"/>
    </location>
</feature>
<evidence type="ECO:0000256" key="1">
    <source>
        <dbReference type="SAM" id="SignalP"/>
    </source>
</evidence>
<evidence type="ECO:0000313" key="3">
    <source>
        <dbReference type="EMBL" id="MFD1190546.1"/>
    </source>
</evidence>